<dbReference type="NCBIfam" id="TIGR02937">
    <property type="entry name" value="sigma70-ECF"/>
    <property type="match status" value="1"/>
</dbReference>
<dbReference type="InterPro" id="IPR039425">
    <property type="entry name" value="RNA_pol_sigma-70-like"/>
</dbReference>
<dbReference type="InterPro" id="IPR053812">
    <property type="entry name" value="HTH_Sigma70_ECF-like"/>
</dbReference>
<evidence type="ECO:0000313" key="5">
    <source>
        <dbReference type="EMBL" id="QNN70715.1"/>
    </source>
</evidence>
<protein>
    <submittedName>
        <fullName evidence="5">Sigma-70 family RNA polymerase sigma factor</fullName>
    </submittedName>
</protein>
<dbReference type="Pfam" id="PF07638">
    <property type="entry name" value="Sigma70_ECF"/>
    <property type="match status" value="1"/>
</dbReference>
<dbReference type="InterPro" id="IPR011517">
    <property type="entry name" value="RNA_pol_sigma70_ECF-like"/>
</dbReference>
<dbReference type="AlphaFoldDB" id="A0A7G9SS90"/>
<sequence length="181" mass="19925">MGEARTPVAGAGNARYDAQFERLYDQLHSLARRELGDSARTSLDTTSLLHEAFLKLGDSSPDFSDPGHLLAIAARAMRFVLVDHVRARTADKRGGGMERVPLLTDLAEDSGPDLANLLEIDRGLGALQQLEPRLVSVVECRYFGGMEFPEIAGALGISERTAQRDWRRARAFLQVWFGEAT</sequence>
<dbReference type="Proteomes" id="UP000515804">
    <property type="component" value="Chromosome"/>
</dbReference>
<accession>A0A7G9SS90</accession>
<dbReference type="InterPro" id="IPR036388">
    <property type="entry name" value="WH-like_DNA-bd_sf"/>
</dbReference>
<dbReference type="GO" id="GO:0016987">
    <property type="term" value="F:sigma factor activity"/>
    <property type="evidence" value="ECO:0007669"/>
    <property type="project" value="UniProtKB-KW"/>
</dbReference>
<dbReference type="PANTHER" id="PTHR43133:SF39">
    <property type="entry name" value="SIMILAR TO RNA POLYMERASE SIGMA-E FACTOR"/>
    <property type="match status" value="1"/>
</dbReference>
<evidence type="ECO:0000256" key="3">
    <source>
        <dbReference type="ARBA" id="ARBA00023163"/>
    </source>
</evidence>
<dbReference type="RefSeq" id="WP_187553231.1">
    <property type="nucleotide sequence ID" value="NZ_BMZL01000001.1"/>
</dbReference>
<keyword evidence="6" id="KW-1185">Reference proteome</keyword>
<dbReference type="Gene3D" id="1.10.1740.10">
    <property type="match status" value="1"/>
</dbReference>
<dbReference type="KEGG" id="tcn:H9L16_03645"/>
<evidence type="ECO:0000256" key="2">
    <source>
        <dbReference type="ARBA" id="ARBA00023082"/>
    </source>
</evidence>
<evidence type="ECO:0000256" key="1">
    <source>
        <dbReference type="ARBA" id="ARBA00023015"/>
    </source>
</evidence>
<proteinExistence type="predicted"/>
<feature type="domain" description="RNA polymerase sigma-70 ECF-like HTH" evidence="4">
    <location>
        <begin position="17"/>
        <end position="174"/>
    </location>
</feature>
<dbReference type="EMBL" id="CP060719">
    <property type="protein sequence ID" value="QNN70715.1"/>
    <property type="molecule type" value="Genomic_DNA"/>
</dbReference>
<name>A0A7G9SS90_9GAMM</name>
<evidence type="ECO:0000259" key="4">
    <source>
        <dbReference type="Pfam" id="PF07638"/>
    </source>
</evidence>
<keyword evidence="2" id="KW-0731">Sigma factor</keyword>
<dbReference type="NCBIfam" id="TIGR02999">
    <property type="entry name" value="Sig-70_X6"/>
    <property type="match status" value="1"/>
</dbReference>
<dbReference type="PANTHER" id="PTHR43133">
    <property type="entry name" value="RNA POLYMERASE ECF-TYPE SIGMA FACTO"/>
    <property type="match status" value="1"/>
</dbReference>
<dbReference type="InterPro" id="IPR014284">
    <property type="entry name" value="RNA_pol_sigma-70_dom"/>
</dbReference>
<keyword evidence="3" id="KW-0804">Transcription</keyword>
<dbReference type="SUPFAM" id="SSF88659">
    <property type="entry name" value="Sigma3 and sigma4 domains of RNA polymerase sigma factors"/>
    <property type="match status" value="1"/>
</dbReference>
<evidence type="ECO:0000313" key="6">
    <source>
        <dbReference type="Proteomes" id="UP000515804"/>
    </source>
</evidence>
<organism evidence="5 6">
    <name type="scientific">Thermomonas carbonis</name>
    <dbReference type="NCBI Taxonomy" id="1463158"/>
    <lineage>
        <taxon>Bacteria</taxon>
        <taxon>Pseudomonadati</taxon>
        <taxon>Pseudomonadota</taxon>
        <taxon>Gammaproteobacteria</taxon>
        <taxon>Lysobacterales</taxon>
        <taxon>Lysobacteraceae</taxon>
        <taxon>Thermomonas</taxon>
    </lineage>
</organism>
<dbReference type="GO" id="GO:0006352">
    <property type="term" value="P:DNA-templated transcription initiation"/>
    <property type="evidence" value="ECO:0007669"/>
    <property type="project" value="InterPro"/>
</dbReference>
<keyword evidence="1" id="KW-0805">Transcription regulation</keyword>
<dbReference type="Gene3D" id="1.10.10.10">
    <property type="entry name" value="Winged helix-like DNA-binding domain superfamily/Winged helix DNA-binding domain"/>
    <property type="match status" value="1"/>
</dbReference>
<reference evidence="5 6" key="1">
    <citation type="submission" date="2020-08" db="EMBL/GenBank/DDBJ databases">
        <title>Genome sequence of Thermomonas carbonis KCTC 42013T.</title>
        <authorList>
            <person name="Hyun D.-W."/>
            <person name="Bae J.-W."/>
        </authorList>
    </citation>
    <scope>NUCLEOTIDE SEQUENCE [LARGE SCALE GENOMIC DNA]</scope>
    <source>
        <strain evidence="5 6">KCTC 42013</strain>
    </source>
</reference>
<dbReference type="InterPro" id="IPR013324">
    <property type="entry name" value="RNA_pol_sigma_r3/r4-like"/>
</dbReference>
<gene>
    <name evidence="5" type="ORF">H9L16_03645</name>
</gene>